<dbReference type="SMR" id="A2FKW9"/>
<dbReference type="InterPro" id="IPR001680">
    <property type="entry name" value="WD40_rpt"/>
</dbReference>
<organism evidence="11 12">
    <name type="scientific">Trichomonas vaginalis (strain ATCC PRA-98 / G3)</name>
    <dbReference type="NCBI Taxonomy" id="412133"/>
    <lineage>
        <taxon>Eukaryota</taxon>
        <taxon>Metamonada</taxon>
        <taxon>Parabasalia</taxon>
        <taxon>Trichomonadida</taxon>
        <taxon>Trichomonadidae</taxon>
        <taxon>Trichomonas</taxon>
    </lineage>
</organism>
<keyword evidence="4" id="KW-0677">Repeat</keyword>
<evidence type="ECO:0000256" key="5">
    <source>
        <dbReference type="ARBA" id="ARBA00022803"/>
    </source>
</evidence>
<feature type="domain" description="IFT80/172/WDR35 TPR" evidence="9">
    <location>
        <begin position="625"/>
        <end position="720"/>
    </location>
</feature>
<evidence type="ECO:0000256" key="1">
    <source>
        <dbReference type="ARBA" id="ARBA00004138"/>
    </source>
</evidence>
<dbReference type="SMART" id="SM00320">
    <property type="entry name" value="WD40"/>
    <property type="match status" value="4"/>
</dbReference>
<dbReference type="GO" id="GO:0030992">
    <property type="term" value="C:intraciliary transport particle B"/>
    <property type="evidence" value="ECO:0000318"/>
    <property type="project" value="GO_Central"/>
</dbReference>
<dbReference type="GO" id="GO:0036064">
    <property type="term" value="C:ciliary basal body"/>
    <property type="evidence" value="ECO:0000318"/>
    <property type="project" value="GO_Central"/>
</dbReference>
<dbReference type="EMBL" id="DS113857">
    <property type="protein sequence ID" value="EAX94453.1"/>
    <property type="molecule type" value="Genomic_DNA"/>
</dbReference>
<dbReference type="Pfam" id="PF00400">
    <property type="entry name" value="WD40"/>
    <property type="match status" value="1"/>
</dbReference>
<dbReference type="Gene3D" id="1.25.40.470">
    <property type="match status" value="2"/>
</dbReference>
<evidence type="ECO:0000256" key="6">
    <source>
        <dbReference type="ARBA" id="ARBA00023069"/>
    </source>
</evidence>
<sequence length="1664" mass="185183">MKFDLQNTIIQGSNNPEKRVVFVRWSPDGERLAIGTADHIVQFLTISSNEISKIPIKAREEDAKKDFTVTGFDWAPDSSHFAVGQSDQTIAVYDIGPANAVDYRKKVTMRVATKGAPLCVCWPNSSSGEFAYGLADGSVFLALTKLKRVEELYRHNASPMSMASNLRQNAIVVGHLDGCVFMVNLDNKSRVVALQSSVPPLALAWGTQVLAAGADLQIAFSDANGGSKSVVDFSNQPDLRSFTAATFDPSGTTAMVAARNSLMTFNYSTSGQKWNQTNNIQFDGIYQVPDISWSPDGSRIAVASVTGSVFIISASMGSFRYKKLFECINVSGSQIKIIDLHTKKEVNLRSEYRILTTNFQQDRYVIVRTTQSFLVGDTKSGKTSEMPAPLCDGQPQINERFVFIDDIAVLVWNTGELTVVELGKTNSLASIPTQYASSYLLSLRFNAKIGRGNSKILAYLVDSKTTRIIDVETQAPIGTVQIQSKIDWLELNVSGTMLLFRDAKRSLYLYNLVTKELNGLINLCSYAQWVPEANVIVAQSKKSLYVYYSPTSPDEVKVIDIEGDVMDIARSGTKTTVTIQNAGSTSQLPLDGAFIAFSAAMESKNLRQSAQILMQMEDSCTARSLWDELATAAMDGHDYTVAEIAFSKLGDLSKARFIHKINKLMEKEGPSSCQVQAHIAMLQSNYKQAEYCLIEHDRIEDAFNMYKSMQMWNELLDLAELRCPSRAPALRDEYFKHLMSTGQYQTTARMKAAKGQVNEAVDLCLQGNKPQLAAEILLQHEDKANPQLLSHVAEALSGKRDDIAGQIYEKLGNTKQALESYRKGHAYFNALELAKSAEPELVVPIQHEWADYLVQTGQNEAAIVHYADAGDYGQALNCAIRAQQWNQAADILKSVSSSPEHKNDLRLMFLRVARHFASQNDVNTAEDLFLSVDAHKDLIEMYLMNGKVKDAQRHAKRFMKSDEADKLFIATAKKLDKKPQTMKTAEEIYLAINQPQLAIEMYTAAGDNDSVLRLSQKYGGNKQQLEDLAAKAEREGDLASAESFYIRADKPEKALFMYQQEKKWQDAMRVAKNYGKPGQNQELQIAIHWARDIGGAAGVQKLVSLGKVEEALLFCCENTMIDFGQTIMDNCKTISKQVLNEAHLKIGLYLESKNKFSEAEQHYIMADAPQEAYEMYTHNKMNNDATRIAQKYGVGSTTNTENFTSKKDSSSLTGLKKGLALENQRDFDGAIDVYLNISVQDCGSEGRYDQVLDRAVKLAASFSQQRLKEVVTQVARLLLSLGRSASLGKILEGIEAYTDAVEIYKDAEMWEDAKRISGYLDPPEQEQFKRDYQQWLASKGNESKLIETGNVDQALEMIASRGDWDKCLQEAQNQGPQYLEKYTMKYAQVLVDNQDFDKAISILAKYSPSTNTSSIPAYISLCQATVYGVHNYDNLPKTFFDLRTMMFKIVRSSSNADNKLINMTRAVHLLCMRNTLMQLGMSDLASKASVSILRYSDIVPADYLFYKAGESMEKENNLDAALVFYNRFIDIADALSSGQNNIDQTAFTQTDIPKNLCLRKELSVSQDIADRISQWALDQTVNGKVDGKVPMDTCPKCHRQMYAAGLVCNSCRSSFDFCHITGYPVINSAQCTACGATVNRSDWDRYISKTGRCPCCNSPQTAGN</sequence>
<evidence type="ECO:0000256" key="3">
    <source>
        <dbReference type="ARBA" id="ARBA00022574"/>
    </source>
</evidence>
<dbReference type="VEuPathDB" id="TrichDB:TVAG_327960"/>
<dbReference type="Proteomes" id="UP000001542">
    <property type="component" value="Unassembled WGS sequence"/>
</dbReference>
<name>A2FKW9_TRIV3</name>
<dbReference type="RefSeq" id="XP_001307383.1">
    <property type="nucleotide sequence ID" value="XM_001307382.1"/>
</dbReference>
<proteinExistence type="predicted"/>
<evidence type="ECO:0000313" key="11">
    <source>
        <dbReference type="EMBL" id="EAX94453.1"/>
    </source>
</evidence>
<keyword evidence="3" id="KW-0853">WD repeat</keyword>
<reference evidence="11" key="2">
    <citation type="journal article" date="2007" name="Science">
        <title>Draft genome sequence of the sexually transmitted pathogen Trichomonas vaginalis.</title>
        <authorList>
            <person name="Carlton J.M."/>
            <person name="Hirt R.P."/>
            <person name="Silva J.C."/>
            <person name="Delcher A.L."/>
            <person name="Schatz M."/>
            <person name="Zhao Q."/>
            <person name="Wortman J.R."/>
            <person name="Bidwell S.L."/>
            <person name="Alsmark U.C.M."/>
            <person name="Besteiro S."/>
            <person name="Sicheritz-Ponten T."/>
            <person name="Noel C.J."/>
            <person name="Dacks J.B."/>
            <person name="Foster P.G."/>
            <person name="Simillion C."/>
            <person name="Van de Peer Y."/>
            <person name="Miranda-Saavedra D."/>
            <person name="Barton G.J."/>
            <person name="Westrop G.D."/>
            <person name="Mueller S."/>
            <person name="Dessi D."/>
            <person name="Fiori P.L."/>
            <person name="Ren Q."/>
            <person name="Paulsen I."/>
            <person name="Zhang H."/>
            <person name="Bastida-Corcuera F.D."/>
            <person name="Simoes-Barbosa A."/>
            <person name="Brown M.T."/>
            <person name="Hayes R.D."/>
            <person name="Mukherjee M."/>
            <person name="Okumura C.Y."/>
            <person name="Schneider R."/>
            <person name="Smith A.J."/>
            <person name="Vanacova S."/>
            <person name="Villalvazo M."/>
            <person name="Haas B.J."/>
            <person name="Pertea M."/>
            <person name="Feldblyum T.V."/>
            <person name="Utterback T.R."/>
            <person name="Shu C.L."/>
            <person name="Osoegawa K."/>
            <person name="de Jong P.J."/>
            <person name="Hrdy I."/>
            <person name="Horvathova L."/>
            <person name="Zubacova Z."/>
            <person name="Dolezal P."/>
            <person name="Malik S.B."/>
            <person name="Logsdon J.M. Jr."/>
            <person name="Henze K."/>
            <person name="Gupta A."/>
            <person name="Wang C.C."/>
            <person name="Dunne R.L."/>
            <person name="Upcroft J.A."/>
            <person name="Upcroft P."/>
            <person name="White O."/>
            <person name="Salzberg S.L."/>
            <person name="Tang P."/>
            <person name="Chiu C.-H."/>
            <person name="Lee Y.-S."/>
            <person name="Embley T.M."/>
            <person name="Coombs G.H."/>
            <person name="Mottram J.C."/>
            <person name="Tachezy J."/>
            <person name="Fraser-Liggett C.M."/>
            <person name="Johnson P.J."/>
        </authorList>
    </citation>
    <scope>NUCLEOTIDE SEQUENCE [LARGE SCALE GENOMIC DNA]</scope>
    <source>
        <strain evidence="11">G3</strain>
    </source>
</reference>
<dbReference type="InterPro" id="IPR056157">
    <property type="entry name" value="TPR_IFT80_172_dom"/>
</dbReference>
<dbReference type="OrthoDB" id="2186662at2759"/>
<dbReference type="GO" id="GO:0042073">
    <property type="term" value="P:intraciliary transport"/>
    <property type="evidence" value="ECO:0000318"/>
    <property type="project" value="GO_Central"/>
</dbReference>
<dbReference type="Pfam" id="PF23387">
    <property type="entry name" value="TPR_IFT80_172"/>
    <property type="match status" value="1"/>
</dbReference>
<keyword evidence="12" id="KW-1185">Reference proteome</keyword>
<comment type="subcellular location">
    <subcellularLocation>
        <location evidence="1">Cell projection</location>
        <location evidence="1">Cilium</location>
    </subcellularLocation>
</comment>
<dbReference type="PANTHER" id="PTHR15722">
    <property type="entry name" value="IFT140/172-RELATED"/>
    <property type="match status" value="1"/>
</dbReference>
<keyword evidence="5" id="KW-0802">TPR repeat</keyword>
<dbReference type="InterPro" id="IPR015943">
    <property type="entry name" value="WD40/YVTN_repeat-like_dom_sf"/>
</dbReference>
<reference evidence="11" key="1">
    <citation type="submission" date="2006-10" db="EMBL/GenBank/DDBJ databases">
        <authorList>
            <person name="Amadeo P."/>
            <person name="Zhao Q."/>
            <person name="Wortman J."/>
            <person name="Fraser-Liggett C."/>
            <person name="Carlton J."/>
        </authorList>
    </citation>
    <scope>NUCLEOTIDE SEQUENCE</scope>
    <source>
        <strain evidence="11">G3</strain>
    </source>
</reference>
<dbReference type="InParanoid" id="A2FKW9"/>
<feature type="coiled-coil region" evidence="8">
    <location>
        <begin position="1015"/>
        <end position="1042"/>
    </location>
</feature>
<gene>
    <name evidence="11" type="ORF">TVAG_327960</name>
</gene>
<keyword evidence="2" id="KW-0217">Developmental protein</keyword>
<dbReference type="GO" id="GO:0005930">
    <property type="term" value="C:axoneme"/>
    <property type="evidence" value="ECO:0000318"/>
    <property type="project" value="GO_Central"/>
</dbReference>
<keyword evidence="8" id="KW-0175">Coiled coil</keyword>
<evidence type="ECO:0000256" key="2">
    <source>
        <dbReference type="ARBA" id="ARBA00022473"/>
    </source>
</evidence>
<dbReference type="eggNOG" id="KOG3616">
    <property type="taxonomic scope" value="Eukaryota"/>
</dbReference>
<dbReference type="PANTHER" id="PTHR15722:SF2">
    <property type="entry name" value="INTRAFLAGELLAR TRANSPORT PROTEIN 172 HOMOLOG"/>
    <property type="match status" value="1"/>
</dbReference>
<accession>A2FKW9</accession>
<dbReference type="FunFam" id="1.25.40.470:FF:000056">
    <property type="entry name" value="Selective LIM binding factor, putative"/>
    <property type="match status" value="1"/>
</dbReference>
<evidence type="ECO:0000259" key="10">
    <source>
        <dbReference type="Pfam" id="PF24762"/>
    </source>
</evidence>
<dbReference type="FunFam" id="1.25.40.470:FF:000022">
    <property type="entry name" value="Intraflagellar transport protein 172"/>
    <property type="match status" value="1"/>
</dbReference>
<dbReference type="Gene3D" id="2.130.10.10">
    <property type="entry name" value="YVTN repeat-like/Quinoprotein amine dehydrogenase"/>
    <property type="match status" value="2"/>
</dbReference>
<dbReference type="FunFam" id="2.130.10.10:FF:003370">
    <property type="entry name" value="Selective LIM binding factor, putative"/>
    <property type="match status" value="1"/>
</dbReference>
<keyword evidence="6" id="KW-0969">Cilium</keyword>
<evidence type="ECO:0000256" key="7">
    <source>
        <dbReference type="ARBA" id="ARBA00023273"/>
    </source>
</evidence>
<dbReference type="Pfam" id="PF24762">
    <property type="entry name" value="TPR_IF140-IFT172"/>
    <property type="match status" value="1"/>
</dbReference>
<keyword evidence="7" id="KW-0966">Cell projection</keyword>
<protein>
    <submittedName>
        <fullName evidence="11">Selective LIM binding factor, putative</fullName>
    </submittedName>
</protein>
<evidence type="ECO:0000259" key="9">
    <source>
        <dbReference type="Pfam" id="PF23387"/>
    </source>
</evidence>
<dbReference type="OMA" id="ICPESMI"/>
<feature type="domain" description="IF140/IFT172/WDR19 TPR" evidence="10">
    <location>
        <begin position="806"/>
        <end position="1019"/>
    </location>
</feature>
<dbReference type="KEGG" id="tva:4752186"/>
<evidence type="ECO:0000313" key="12">
    <source>
        <dbReference type="Proteomes" id="UP000001542"/>
    </source>
</evidence>
<evidence type="ECO:0000256" key="8">
    <source>
        <dbReference type="SAM" id="Coils"/>
    </source>
</evidence>
<dbReference type="VEuPathDB" id="TrichDB:TVAGG3_0311010"/>
<dbReference type="STRING" id="5722.A2FKW9"/>
<dbReference type="SUPFAM" id="SSF82171">
    <property type="entry name" value="DPP6 N-terminal domain-like"/>
    <property type="match status" value="1"/>
</dbReference>
<dbReference type="InterPro" id="IPR056168">
    <property type="entry name" value="TPR_IF140/IFT172/WDR19"/>
</dbReference>
<evidence type="ECO:0000256" key="4">
    <source>
        <dbReference type="ARBA" id="ARBA00022737"/>
    </source>
</evidence>